<dbReference type="InterPro" id="IPR004154">
    <property type="entry name" value="Anticodon-bd"/>
</dbReference>
<proteinExistence type="inferred from homology"/>
<evidence type="ECO:0000256" key="3">
    <source>
        <dbReference type="ARBA" id="ARBA00013163"/>
    </source>
</evidence>
<comment type="catalytic activity">
    <reaction evidence="11">
        <text>tRNA(Thr) + L-threonine + ATP = L-threonyl-tRNA(Thr) + AMP + diphosphate + H(+)</text>
        <dbReference type="Rhea" id="RHEA:24624"/>
        <dbReference type="Rhea" id="RHEA-COMP:9670"/>
        <dbReference type="Rhea" id="RHEA-COMP:9704"/>
        <dbReference type="ChEBI" id="CHEBI:15378"/>
        <dbReference type="ChEBI" id="CHEBI:30616"/>
        <dbReference type="ChEBI" id="CHEBI:33019"/>
        <dbReference type="ChEBI" id="CHEBI:57926"/>
        <dbReference type="ChEBI" id="CHEBI:78442"/>
        <dbReference type="ChEBI" id="CHEBI:78534"/>
        <dbReference type="ChEBI" id="CHEBI:456215"/>
        <dbReference type="EC" id="6.1.1.3"/>
    </reaction>
</comment>
<dbReference type="FunFam" id="3.30.930.10:FF:000009">
    <property type="entry name" value="Threonine--tRNA ligase 2, cytoplasmic"/>
    <property type="match status" value="1"/>
</dbReference>
<feature type="domain" description="TGS" evidence="15">
    <location>
        <begin position="51"/>
        <end position="115"/>
    </location>
</feature>
<dbReference type="GO" id="GO:0005524">
    <property type="term" value="F:ATP binding"/>
    <property type="evidence" value="ECO:0007669"/>
    <property type="project" value="UniProtKB-KW"/>
</dbReference>
<dbReference type="Gene3D" id="3.30.930.10">
    <property type="entry name" value="Bira Bifunctional Protein, Domain 2"/>
    <property type="match status" value="1"/>
</dbReference>
<evidence type="ECO:0000259" key="14">
    <source>
        <dbReference type="PROSITE" id="PS50862"/>
    </source>
</evidence>
<dbReference type="Proteomes" id="UP000694557">
    <property type="component" value="Unassembled WGS sequence"/>
</dbReference>
<evidence type="ECO:0000259" key="15">
    <source>
        <dbReference type="PROSITE" id="PS51880"/>
    </source>
</evidence>
<dbReference type="InterPro" id="IPR033728">
    <property type="entry name" value="ThrRS_core"/>
</dbReference>
<keyword evidence="9" id="KW-0030">Aminoacyl-tRNA synthetase</keyword>
<evidence type="ECO:0000256" key="5">
    <source>
        <dbReference type="ARBA" id="ARBA00022598"/>
    </source>
</evidence>
<evidence type="ECO:0000256" key="6">
    <source>
        <dbReference type="ARBA" id="ARBA00022741"/>
    </source>
</evidence>
<dbReference type="InterPro" id="IPR012947">
    <property type="entry name" value="tRNA_SAD"/>
</dbReference>
<dbReference type="SUPFAM" id="SSF81271">
    <property type="entry name" value="TGS-like"/>
    <property type="match status" value="1"/>
</dbReference>
<dbReference type="FunFam" id="3.30.980.10:FF:000003">
    <property type="entry name" value="Threonine--tRNA ligase, cytoplasmic"/>
    <property type="match status" value="1"/>
</dbReference>
<evidence type="ECO:0000256" key="7">
    <source>
        <dbReference type="ARBA" id="ARBA00022840"/>
    </source>
</evidence>
<dbReference type="InterPro" id="IPR045864">
    <property type="entry name" value="aa-tRNA-synth_II/BPL/LPL"/>
</dbReference>
<dbReference type="SUPFAM" id="SSF52954">
    <property type="entry name" value="Class II aaRS ABD-related"/>
    <property type="match status" value="1"/>
</dbReference>
<dbReference type="CDD" id="cd00771">
    <property type="entry name" value="ThrRS_core"/>
    <property type="match status" value="1"/>
</dbReference>
<feature type="chain" id="PRO_5034755567" description="threonine--tRNA ligase" evidence="13">
    <location>
        <begin position="21"/>
        <end position="687"/>
    </location>
</feature>
<dbReference type="GO" id="GO:0006435">
    <property type="term" value="P:threonyl-tRNA aminoacylation"/>
    <property type="evidence" value="ECO:0007669"/>
    <property type="project" value="InterPro"/>
</dbReference>
<dbReference type="InterPro" id="IPR002320">
    <property type="entry name" value="Thr-tRNA-ligase_IIa"/>
</dbReference>
<dbReference type="PANTHER" id="PTHR11451">
    <property type="entry name" value="THREONINE-TRNA LIGASE"/>
    <property type="match status" value="1"/>
</dbReference>
<dbReference type="GO" id="GO:0005739">
    <property type="term" value="C:mitochondrion"/>
    <property type="evidence" value="ECO:0007669"/>
    <property type="project" value="TreeGrafter"/>
</dbReference>
<dbReference type="SUPFAM" id="SSF55186">
    <property type="entry name" value="ThrRS/AlaRS common domain"/>
    <property type="match status" value="1"/>
</dbReference>
<dbReference type="Pfam" id="PF02824">
    <property type="entry name" value="TGS"/>
    <property type="match status" value="1"/>
</dbReference>
<comment type="similarity">
    <text evidence="2">Belongs to the class-II aminoacyl-tRNA synthetase family.</text>
</comment>
<evidence type="ECO:0000256" key="10">
    <source>
        <dbReference type="ARBA" id="ARBA00031900"/>
    </source>
</evidence>
<dbReference type="Gene3D" id="3.10.20.30">
    <property type="match status" value="1"/>
</dbReference>
<dbReference type="CDD" id="cd00860">
    <property type="entry name" value="ThrRS_anticodon"/>
    <property type="match status" value="1"/>
</dbReference>
<dbReference type="Pfam" id="PF07973">
    <property type="entry name" value="tRNA_SAD"/>
    <property type="match status" value="1"/>
</dbReference>
<evidence type="ECO:0000256" key="1">
    <source>
        <dbReference type="ARBA" id="ARBA00004496"/>
    </source>
</evidence>
<dbReference type="Pfam" id="PF03129">
    <property type="entry name" value="HGTP_anticodon"/>
    <property type="match status" value="1"/>
</dbReference>
<keyword evidence="7" id="KW-0067">ATP-binding</keyword>
<name>A0A8C7D4Q3_ONCKI</name>
<keyword evidence="6" id="KW-0547">Nucleotide-binding</keyword>
<protein>
    <recommendedName>
        <fullName evidence="3">threonine--tRNA ligase</fullName>
        <ecNumber evidence="3">6.1.1.3</ecNumber>
    </recommendedName>
    <alternativeName>
        <fullName evidence="10">Threonyl-tRNA synthetase</fullName>
    </alternativeName>
</protein>
<organism evidence="16 17">
    <name type="scientific">Oncorhynchus kisutch</name>
    <name type="common">Coho salmon</name>
    <name type="synonym">Salmo kisutch</name>
    <dbReference type="NCBI Taxonomy" id="8019"/>
    <lineage>
        <taxon>Eukaryota</taxon>
        <taxon>Metazoa</taxon>
        <taxon>Chordata</taxon>
        <taxon>Craniata</taxon>
        <taxon>Vertebrata</taxon>
        <taxon>Euteleostomi</taxon>
        <taxon>Actinopterygii</taxon>
        <taxon>Neopterygii</taxon>
        <taxon>Teleostei</taxon>
        <taxon>Protacanthopterygii</taxon>
        <taxon>Salmoniformes</taxon>
        <taxon>Salmonidae</taxon>
        <taxon>Salmoninae</taxon>
        <taxon>Oncorhynchus</taxon>
    </lineage>
</organism>
<accession>A0A8C7D4Q3</accession>
<evidence type="ECO:0000313" key="17">
    <source>
        <dbReference type="Proteomes" id="UP000694557"/>
    </source>
</evidence>
<dbReference type="InterPro" id="IPR012675">
    <property type="entry name" value="Beta-grasp_dom_sf"/>
</dbReference>
<keyword evidence="17" id="KW-1185">Reference proteome</keyword>
<dbReference type="EC" id="6.1.1.3" evidence="3"/>
<dbReference type="InterPro" id="IPR002314">
    <property type="entry name" value="aa-tRNA-synt_IIb"/>
</dbReference>
<dbReference type="PROSITE" id="PS51880">
    <property type="entry name" value="TGS"/>
    <property type="match status" value="1"/>
</dbReference>
<gene>
    <name evidence="16" type="primary">TARS1</name>
    <name evidence="16" type="synonym">tars1</name>
</gene>
<dbReference type="HAMAP" id="MF_00184">
    <property type="entry name" value="Thr_tRNA_synth"/>
    <property type="match status" value="1"/>
</dbReference>
<dbReference type="PROSITE" id="PS50862">
    <property type="entry name" value="AA_TRNA_LIGASE_II"/>
    <property type="match status" value="1"/>
</dbReference>
<feature type="signal peptide" evidence="13">
    <location>
        <begin position="1"/>
        <end position="20"/>
    </location>
</feature>
<evidence type="ECO:0000256" key="9">
    <source>
        <dbReference type="ARBA" id="ARBA00023146"/>
    </source>
</evidence>
<evidence type="ECO:0000256" key="13">
    <source>
        <dbReference type="SAM" id="SignalP"/>
    </source>
</evidence>
<dbReference type="SUPFAM" id="SSF55681">
    <property type="entry name" value="Class II aaRS and biotin synthetases"/>
    <property type="match status" value="1"/>
</dbReference>
<dbReference type="InterPro" id="IPR036621">
    <property type="entry name" value="Anticodon-bd_dom_sf"/>
</dbReference>
<evidence type="ECO:0000256" key="8">
    <source>
        <dbReference type="ARBA" id="ARBA00022917"/>
    </source>
</evidence>
<reference evidence="16" key="2">
    <citation type="submission" date="2025-09" db="UniProtKB">
        <authorList>
            <consortium name="Ensembl"/>
        </authorList>
    </citation>
    <scope>IDENTIFICATION</scope>
</reference>
<feature type="domain" description="Aminoacyl-transfer RNA synthetases class-II family profile" evidence="14">
    <location>
        <begin position="324"/>
        <end position="577"/>
    </location>
</feature>
<dbReference type="GeneTree" id="ENSGT00940000154969"/>
<sequence>CSCLFTTYTLTSLLSHLALSPPPGYMEERLSLYTKLKEEHDALMAERAEKDSKSIKVTLPDGKVVEAESWKTTPYQVAAGISQGLADATVIAKVNSSVWDLDRPLEENCSLQLLKFDDDEAKAVYWHSSAHIMGEAMERVYGGCLCYGPPIENGFYYDMFLDQEGVSSNDFPCLENLCKKIIKEKQPFERLEIKKETLLEMFKYNKFKCRILNEKVTTPTTTVYRCGPLIDLCRGPHVRHTGKIKALKIHKNSSTYWEGKADMETLQRIYGISFPDPKMLKEWERFQEEAKNRDHRKLGREQDLFFFHDLSPGSCFFLPKGSYIYNSLVDFIRSEYRKRGFQEVVTPNIYNSKLWQTSGHWQHYSDNMFSFEVEKEVFALKPMNCPGHCLMFDHRPRSWRELPLRMADFGVLHRNELSGALTGLTRVRRFQQDDAHIFCTMDQIEEEIKGCLDFLRTVYDCFGFSFKLNLSTRPEKFLGEPAVWDQAEKQLENSLNEFGEKWVLNPGDGAFYGPKIDIQIKDAIGRYHQCATIQLDFQLPIRFNLTFQRPVIIHRAILGSVERMIAILTENYGGKWPLWLSPRQVMVVPVGPTLDDYAQKIRDDFHRGGLMTDVDCDASCTLNKKIRNAQLAQYNFILVVGEKEKTSETVNVRTRDNKVHGERSVNECMERLKQLKASRSRNAEEEF</sequence>
<keyword evidence="4" id="KW-0963">Cytoplasm</keyword>
<evidence type="ECO:0000256" key="2">
    <source>
        <dbReference type="ARBA" id="ARBA00008226"/>
    </source>
</evidence>
<dbReference type="CDD" id="cd01667">
    <property type="entry name" value="TGS_ThrRS"/>
    <property type="match status" value="1"/>
</dbReference>
<dbReference type="Gene3D" id="3.40.50.800">
    <property type="entry name" value="Anticodon-binding domain"/>
    <property type="match status" value="1"/>
</dbReference>
<keyword evidence="8" id="KW-0648">Protein biosynthesis</keyword>
<evidence type="ECO:0000313" key="16">
    <source>
        <dbReference type="Ensembl" id="ENSOKIP00005009231.1"/>
    </source>
</evidence>
<dbReference type="InterPro" id="IPR018163">
    <property type="entry name" value="Thr/Ala-tRNA-synth_IIc_edit"/>
</dbReference>
<dbReference type="InterPro" id="IPR004095">
    <property type="entry name" value="TGS"/>
</dbReference>
<comment type="function">
    <text evidence="12">Catalyzes the attachment of threonine to tRNA(Thr) in a two-step reaction: threonine is first activated by ATP to form Thr-AMP and then transferred to the acceptor end of tRNA(Thr). Also edits incorrectly charged tRNA(Thr) via its editing domain, at the post-transfer stage.</text>
</comment>
<dbReference type="Pfam" id="PF00587">
    <property type="entry name" value="tRNA-synt_2b"/>
    <property type="match status" value="1"/>
</dbReference>
<evidence type="ECO:0000256" key="4">
    <source>
        <dbReference type="ARBA" id="ARBA00022490"/>
    </source>
</evidence>
<reference evidence="16" key="1">
    <citation type="submission" date="2025-08" db="UniProtKB">
        <authorList>
            <consortium name="Ensembl"/>
        </authorList>
    </citation>
    <scope>IDENTIFICATION</scope>
</reference>
<dbReference type="GO" id="GO:0004829">
    <property type="term" value="F:threonine-tRNA ligase activity"/>
    <property type="evidence" value="ECO:0007669"/>
    <property type="project" value="UniProtKB-EC"/>
</dbReference>
<evidence type="ECO:0000256" key="11">
    <source>
        <dbReference type="ARBA" id="ARBA00049515"/>
    </source>
</evidence>
<dbReference type="SMART" id="SM00863">
    <property type="entry name" value="tRNA_SAD"/>
    <property type="match status" value="1"/>
</dbReference>
<dbReference type="NCBIfam" id="TIGR00418">
    <property type="entry name" value="thrS"/>
    <property type="match status" value="1"/>
</dbReference>
<dbReference type="PANTHER" id="PTHR11451:SF54">
    <property type="entry name" value="THREONINE--TRNA LIGASE"/>
    <property type="match status" value="1"/>
</dbReference>
<dbReference type="InterPro" id="IPR012676">
    <property type="entry name" value="TGS-like"/>
</dbReference>
<keyword evidence="13" id="KW-0732">Signal</keyword>
<dbReference type="AlphaFoldDB" id="A0A8C7D4Q3"/>
<keyword evidence="5" id="KW-0436">Ligase</keyword>
<evidence type="ECO:0000256" key="12">
    <source>
        <dbReference type="ARBA" id="ARBA00058080"/>
    </source>
</evidence>
<dbReference type="InterPro" id="IPR006195">
    <property type="entry name" value="aa-tRNA-synth_II"/>
</dbReference>
<comment type="subcellular location">
    <subcellularLocation>
        <location evidence="1">Cytoplasm</location>
    </subcellularLocation>
</comment>
<dbReference type="FunFam" id="3.10.20.30:FF:000006">
    <property type="entry name" value="Threonine--tRNA ligase, cytoplasmic"/>
    <property type="match status" value="1"/>
</dbReference>
<dbReference type="PRINTS" id="PR01047">
    <property type="entry name" value="TRNASYNTHTHR"/>
</dbReference>
<dbReference type="InterPro" id="IPR047246">
    <property type="entry name" value="ThrRS_anticodon"/>
</dbReference>
<dbReference type="Ensembl" id="ENSOKIT00005009786.1">
    <property type="protein sequence ID" value="ENSOKIP00005009231.1"/>
    <property type="gene ID" value="ENSOKIG00005003821.1"/>
</dbReference>
<dbReference type="FunFam" id="3.40.50.800:FF:000003">
    <property type="entry name" value="Threonine--tRNA ligase 2, cytoplasmic"/>
    <property type="match status" value="1"/>
</dbReference>
<dbReference type="Gene3D" id="3.30.980.10">
    <property type="entry name" value="Threonyl-trna Synthetase, Chain A, domain 2"/>
    <property type="match status" value="1"/>
</dbReference>